<sequence>MDARTPQGDIKGDGVQAGPSIDGALVQGAVSQSGGVLTSLPTLPPLTEQQLDFLGLPNLGQSCYLNSALQSLLTLGVFSEEIEQMQSAWSSLASAELLRDFVAVRASRRSGDLRYHFRPQRSGTMAKKMPMFLTCVLNQDEVNDLEDQLLCYNDLNVSQTTGRAVHRHRQRTAYLLFYQRQRCPGSAQRQPGVMGRSKNVHIMCYPSHTTHALQPADKALFKSLKHHWDQEGRKWTRMMAGQKLSRMEFFPVFSRAWAKAATVENVQAGFRGTGMFPLNKDVLPETAFAPSKTTERVLPSTLPSLHTRPQCLLSPPTRPPPLPPLPTGPRSPLLTMTHSAHQPLALLSGHQPSHLPARPQSPADLPARPQSSASLTPLLPVEPLYFFPDEKVVFEEVVLEEDTDLFNAFTPQEETHSQDEEPSTSTSMRSVKFSDLISVPHRERAIRKRAKPPSYNLTSEQHIEYITSKISSSKQPAKQASKYPGNKQPKGKGKPEEKRSKTPCKVCKAHYGDPNDLKAADQWVKRDPCSAWFHENLSLPPPANFAER</sequence>
<evidence type="ECO:0000313" key="4">
    <source>
        <dbReference type="Proteomes" id="UP001174136"/>
    </source>
</evidence>
<comment type="caution">
    <text evidence="3">The sequence shown here is derived from an EMBL/GenBank/DDBJ whole genome shotgun (WGS) entry which is preliminary data.</text>
</comment>
<dbReference type="Pfam" id="PF03184">
    <property type="entry name" value="DDE_1"/>
    <property type="match status" value="1"/>
</dbReference>
<dbReference type="GO" id="GO:0003676">
    <property type="term" value="F:nucleic acid binding"/>
    <property type="evidence" value="ECO:0007669"/>
    <property type="project" value="InterPro"/>
</dbReference>
<gene>
    <name evidence="3" type="ORF">N1851_026357</name>
</gene>
<dbReference type="InterPro" id="IPR018200">
    <property type="entry name" value="USP_CS"/>
</dbReference>
<evidence type="ECO:0000259" key="2">
    <source>
        <dbReference type="Pfam" id="PF03184"/>
    </source>
</evidence>
<dbReference type="InterPro" id="IPR038765">
    <property type="entry name" value="Papain-like_cys_pep_sf"/>
</dbReference>
<feature type="region of interest" description="Disordered" evidence="1">
    <location>
        <begin position="348"/>
        <end position="371"/>
    </location>
</feature>
<accession>A0AA47MCA3</accession>
<keyword evidence="4" id="KW-1185">Reference proteome</keyword>
<feature type="compositionally biased region" description="Low complexity" evidence="1">
    <location>
        <begin position="469"/>
        <end position="488"/>
    </location>
</feature>
<feature type="region of interest" description="Disordered" evidence="1">
    <location>
        <begin position="408"/>
        <end position="434"/>
    </location>
</feature>
<evidence type="ECO:0000256" key="1">
    <source>
        <dbReference type="SAM" id="MobiDB-lite"/>
    </source>
</evidence>
<organism evidence="3 4">
    <name type="scientific">Merluccius polli</name>
    <name type="common">Benguela hake</name>
    <name type="synonym">Merluccius cadenati</name>
    <dbReference type="NCBI Taxonomy" id="89951"/>
    <lineage>
        <taxon>Eukaryota</taxon>
        <taxon>Metazoa</taxon>
        <taxon>Chordata</taxon>
        <taxon>Craniata</taxon>
        <taxon>Vertebrata</taxon>
        <taxon>Euteleostomi</taxon>
        <taxon>Actinopterygii</taxon>
        <taxon>Neopterygii</taxon>
        <taxon>Teleostei</taxon>
        <taxon>Neoteleostei</taxon>
        <taxon>Acanthomorphata</taxon>
        <taxon>Zeiogadaria</taxon>
        <taxon>Gadariae</taxon>
        <taxon>Gadiformes</taxon>
        <taxon>Gadoidei</taxon>
        <taxon>Merlucciidae</taxon>
        <taxon>Merluccius</taxon>
    </lineage>
</organism>
<dbReference type="InterPro" id="IPR004875">
    <property type="entry name" value="DDE_SF_endonuclease_dom"/>
</dbReference>
<feature type="compositionally biased region" description="Pro residues" evidence="1">
    <location>
        <begin position="316"/>
        <end position="329"/>
    </location>
</feature>
<dbReference type="PROSITE" id="PS00972">
    <property type="entry name" value="USP_1"/>
    <property type="match status" value="1"/>
</dbReference>
<feature type="region of interest" description="Disordered" evidence="1">
    <location>
        <begin position="291"/>
        <end position="335"/>
    </location>
</feature>
<proteinExistence type="predicted"/>
<feature type="region of interest" description="Disordered" evidence="1">
    <location>
        <begin position="469"/>
        <end position="511"/>
    </location>
</feature>
<name>A0AA47MCA3_MERPO</name>
<feature type="domain" description="DDE-1" evidence="2">
    <location>
        <begin position="195"/>
        <end position="270"/>
    </location>
</feature>
<dbReference type="SUPFAM" id="SSF54001">
    <property type="entry name" value="Cysteine proteinases"/>
    <property type="match status" value="1"/>
</dbReference>
<reference evidence="3" key="1">
    <citation type="journal article" date="2023" name="Front. Mar. Sci.">
        <title>A new Merluccius polli reference genome to investigate the effects of global change in West African waters.</title>
        <authorList>
            <person name="Mateo J.L."/>
            <person name="Blanco-Fernandez C."/>
            <person name="Garcia-Vazquez E."/>
            <person name="Machado-Schiaffino G."/>
        </authorList>
    </citation>
    <scope>NUCLEOTIDE SEQUENCE</scope>
    <source>
        <strain evidence="3">C29</strain>
        <tissue evidence="3">Fin</tissue>
    </source>
</reference>
<dbReference type="Proteomes" id="UP001174136">
    <property type="component" value="Unassembled WGS sequence"/>
</dbReference>
<dbReference type="Gene3D" id="3.90.70.10">
    <property type="entry name" value="Cysteine proteinases"/>
    <property type="match status" value="1"/>
</dbReference>
<dbReference type="EMBL" id="JAOPHQ010004880">
    <property type="protein sequence ID" value="KAK0137432.1"/>
    <property type="molecule type" value="Genomic_DNA"/>
</dbReference>
<evidence type="ECO:0000313" key="3">
    <source>
        <dbReference type="EMBL" id="KAK0137432.1"/>
    </source>
</evidence>
<dbReference type="GO" id="GO:0004843">
    <property type="term" value="F:cysteine-type deubiquitinase activity"/>
    <property type="evidence" value="ECO:0007669"/>
    <property type="project" value="InterPro"/>
</dbReference>
<protein>
    <recommendedName>
        <fullName evidence="2">DDE-1 domain-containing protein</fullName>
    </recommendedName>
</protein>
<dbReference type="AlphaFoldDB" id="A0AA47MCA3"/>